<dbReference type="EnsemblMetazoa" id="CJA42441.1">
    <property type="protein sequence ID" value="CJA42441.1"/>
    <property type="gene ID" value="WBGene00218289"/>
</dbReference>
<feature type="compositionally biased region" description="Gly residues" evidence="1">
    <location>
        <begin position="41"/>
        <end position="62"/>
    </location>
</feature>
<dbReference type="Proteomes" id="UP000005237">
    <property type="component" value="Unassembled WGS sequence"/>
</dbReference>
<sequence length="85" mass="8923">MRTRDSAHFFVRDHANTVIFEETQTDNGRVRGDDGWRFGRAGSGGPSNRCGGGEGGEGGGGGNDRRVDDRHSGGGVAARNGYGEL</sequence>
<evidence type="ECO:0000256" key="1">
    <source>
        <dbReference type="SAM" id="MobiDB-lite"/>
    </source>
</evidence>
<accession>A0A8R1EUI8</accession>
<name>A0A8R1EUI8_CAEJA</name>
<evidence type="ECO:0000313" key="3">
    <source>
        <dbReference type="Proteomes" id="UP000005237"/>
    </source>
</evidence>
<dbReference type="AlphaFoldDB" id="A0A8R1EUI8"/>
<organism evidence="2 3">
    <name type="scientific">Caenorhabditis japonica</name>
    <dbReference type="NCBI Taxonomy" id="281687"/>
    <lineage>
        <taxon>Eukaryota</taxon>
        <taxon>Metazoa</taxon>
        <taxon>Ecdysozoa</taxon>
        <taxon>Nematoda</taxon>
        <taxon>Chromadorea</taxon>
        <taxon>Rhabditida</taxon>
        <taxon>Rhabditina</taxon>
        <taxon>Rhabditomorpha</taxon>
        <taxon>Rhabditoidea</taxon>
        <taxon>Rhabditidae</taxon>
        <taxon>Peloderinae</taxon>
        <taxon>Caenorhabditis</taxon>
    </lineage>
</organism>
<keyword evidence="3" id="KW-1185">Reference proteome</keyword>
<proteinExistence type="predicted"/>
<feature type="region of interest" description="Disordered" evidence="1">
    <location>
        <begin position="27"/>
        <end position="85"/>
    </location>
</feature>
<protein>
    <submittedName>
        <fullName evidence="2">Uncharacterized protein</fullName>
    </submittedName>
</protein>
<feature type="compositionally biased region" description="Basic and acidic residues" evidence="1">
    <location>
        <begin position="28"/>
        <end position="37"/>
    </location>
</feature>
<evidence type="ECO:0000313" key="2">
    <source>
        <dbReference type="EnsemblMetazoa" id="CJA42441.1"/>
    </source>
</evidence>
<reference evidence="3" key="1">
    <citation type="submission" date="2010-08" db="EMBL/GenBank/DDBJ databases">
        <authorList>
            <consortium name="Caenorhabditis japonica Sequencing Consortium"/>
            <person name="Wilson R.K."/>
        </authorList>
    </citation>
    <scope>NUCLEOTIDE SEQUENCE [LARGE SCALE GENOMIC DNA]</scope>
    <source>
        <strain evidence="3">DF5081</strain>
    </source>
</reference>
<feature type="compositionally biased region" description="Basic and acidic residues" evidence="1">
    <location>
        <begin position="63"/>
        <end position="72"/>
    </location>
</feature>
<reference evidence="2" key="2">
    <citation type="submission" date="2022-06" db="UniProtKB">
        <authorList>
            <consortium name="EnsemblMetazoa"/>
        </authorList>
    </citation>
    <scope>IDENTIFICATION</scope>
    <source>
        <strain evidence="2">DF5081</strain>
    </source>
</reference>